<evidence type="ECO:0000313" key="1">
    <source>
        <dbReference type="EMBL" id="SPF75078.1"/>
    </source>
</evidence>
<name>A0A2R8AGE5_9RHOB</name>
<protein>
    <submittedName>
        <fullName evidence="1">Uncharacterized protein</fullName>
    </submittedName>
</protein>
<proteinExistence type="predicted"/>
<keyword evidence="2" id="KW-1185">Reference proteome</keyword>
<dbReference type="AlphaFoldDB" id="A0A2R8AGE5"/>
<dbReference type="Proteomes" id="UP000244911">
    <property type="component" value="Unassembled WGS sequence"/>
</dbReference>
<accession>A0A2R8AGE5</accession>
<gene>
    <name evidence="1" type="ORF">ALP8811_00062</name>
</gene>
<organism evidence="1 2">
    <name type="scientific">Aliiroseovarius pelagivivens</name>
    <dbReference type="NCBI Taxonomy" id="1639690"/>
    <lineage>
        <taxon>Bacteria</taxon>
        <taxon>Pseudomonadati</taxon>
        <taxon>Pseudomonadota</taxon>
        <taxon>Alphaproteobacteria</taxon>
        <taxon>Rhodobacterales</taxon>
        <taxon>Paracoccaceae</taxon>
        <taxon>Aliiroseovarius</taxon>
    </lineage>
</organism>
<reference evidence="1 2" key="1">
    <citation type="submission" date="2018-03" db="EMBL/GenBank/DDBJ databases">
        <authorList>
            <person name="Keele B.F."/>
        </authorList>
    </citation>
    <scope>NUCLEOTIDE SEQUENCE [LARGE SCALE GENOMIC DNA]</scope>
    <source>
        <strain evidence="1 2">CECT 8811</strain>
    </source>
</reference>
<sequence length="41" mass="4763">MLRVQTEKGTFSDLKNIRPNVLRIQKKILVTRGKLKKVSPK</sequence>
<dbReference type="EMBL" id="OMOI01000001">
    <property type="protein sequence ID" value="SPF75078.1"/>
    <property type="molecule type" value="Genomic_DNA"/>
</dbReference>
<evidence type="ECO:0000313" key="2">
    <source>
        <dbReference type="Proteomes" id="UP000244911"/>
    </source>
</evidence>